<reference evidence="1 2" key="1">
    <citation type="submission" date="2014-06" db="EMBL/GenBank/DDBJ databases">
        <authorList>
            <person name="Bishop-Lilly K.A."/>
            <person name="Broomall S.M."/>
            <person name="Chain P.S."/>
            <person name="Chertkov O."/>
            <person name="Coyne S.R."/>
            <person name="Daligault H.E."/>
            <person name="Davenport K.W."/>
            <person name="Erkkila T."/>
            <person name="Frey K.G."/>
            <person name="Gibbons H.S."/>
            <person name="Gu W."/>
            <person name="Jaissle J."/>
            <person name="Johnson S.L."/>
            <person name="Koroleva G.I."/>
            <person name="Ladner J.T."/>
            <person name="Lo C.-C."/>
            <person name="Minogue T.D."/>
            <person name="Munk C."/>
            <person name="Palacios G.F."/>
            <person name="Redden C.L."/>
            <person name="Rosenzweig C.N."/>
            <person name="Scholz M.B."/>
            <person name="Teshima H."/>
            <person name="Xu Y."/>
        </authorList>
    </citation>
    <scope>NUCLEOTIDE SEQUENCE [LARGE SCALE GENOMIC DNA]</scope>
    <source>
        <strain evidence="1 2">DWS 37UF10B-2</strain>
    </source>
</reference>
<sequence length="265" mass="29970">MSVPLVEQQVRMTLTQLVDYFNAGIEKAEVFLCLARSSKLQLEQCLALDLLSHNATRAKHEAVRRGDENAANLFLGFECAIGAIRSELMMWILLKRDMPNEAWDRLVAAQMGCLDATRAHSGFADCARRLKNLEQLEGQIFPPQVFLSAGFVANRLDCSICGERYSKCEHLRGRPYMGQFCEVVHRKPRGDHVAMVKTPADKRCRVVSFKTKDGHRDKLSWEITPYGDGEVFKEDDALEVQSIFLSTDRYPYMVPTERILGPLAG</sequence>
<evidence type="ECO:0000313" key="1">
    <source>
        <dbReference type="EMBL" id="KGC03902.1"/>
    </source>
</evidence>
<evidence type="ECO:0000313" key="2">
    <source>
        <dbReference type="Proteomes" id="UP000029575"/>
    </source>
</evidence>
<organism evidence="1 2">
    <name type="scientific">Burkholderia cepacia</name>
    <name type="common">Pseudomonas cepacia</name>
    <dbReference type="NCBI Taxonomy" id="292"/>
    <lineage>
        <taxon>Bacteria</taxon>
        <taxon>Pseudomonadati</taxon>
        <taxon>Pseudomonadota</taxon>
        <taxon>Betaproteobacteria</taxon>
        <taxon>Burkholderiales</taxon>
        <taxon>Burkholderiaceae</taxon>
        <taxon>Burkholderia</taxon>
        <taxon>Burkholderia cepacia complex</taxon>
    </lineage>
</organism>
<dbReference type="Proteomes" id="UP000029575">
    <property type="component" value="Unassembled WGS sequence"/>
</dbReference>
<comment type="caution">
    <text evidence="1">The sequence shown here is derived from an EMBL/GenBank/DDBJ whole genome shotgun (WGS) entry which is preliminary data.</text>
</comment>
<dbReference type="AlphaFoldDB" id="A0AA89CHL4"/>
<gene>
    <name evidence="1" type="ORF">DM43_5177</name>
</gene>
<protein>
    <submittedName>
        <fullName evidence="1">Uncharacterized protein</fullName>
    </submittedName>
</protein>
<name>A0AA89CHL4_BURCE</name>
<dbReference type="EMBL" id="JPGD01000004">
    <property type="protein sequence ID" value="KGC03902.1"/>
    <property type="molecule type" value="Genomic_DNA"/>
</dbReference>
<accession>A0AA89CHL4</accession>
<proteinExistence type="predicted"/>